<organism evidence="6 7">
    <name type="scientific">Dendrobium catenatum</name>
    <dbReference type="NCBI Taxonomy" id="906689"/>
    <lineage>
        <taxon>Eukaryota</taxon>
        <taxon>Viridiplantae</taxon>
        <taxon>Streptophyta</taxon>
        <taxon>Embryophyta</taxon>
        <taxon>Tracheophyta</taxon>
        <taxon>Spermatophyta</taxon>
        <taxon>Magnoliopsida</taxon>
        <taxon>Liliopsida</taxon>
        <taxon>Asparagales</taxon>
        <taxon>Orchidaceae</taxon>
        <taxon>Epidendroideae</taxon>
        <taxon>Malaxideae</taxon>
        <taxon>Dendrobiinae</taxon>
        <taxon>Dendrobium</taxon>
    </lineage>
</organism>
<keyword evidence="1" id="KW-0479">Metal-binding</keyword>
<dbReference type="GO" id="GO:0005634">
    <property type="term" value="C:nucleus"/>
    <property type="evidence" value="ECO:0007669"/>
    <property type="project" value="TreeGrafter"/>
</dbReference>
<dbReference type="SMART" id="SM00184">
    <property type="entry name" value="RING"/>
    <property type="match status" value="1"/>
</dbReference>
<dbReference type="GO" id="GO:0008270">
    <property type="term" value="F:zinc ion binding"/>
    <property type="evidence" value="ECO:0007669"/>
    <property type="project" value="UniProtKB-KW"/>
</dbReference>
<dbReference type="STRING" id="906689.A0A2I0V944"/>
<dbReference type="Pfam" id="PF13639">
    <property type="entry name" value="zf-RING_2"/>
    <property type="match status" value="1"/>
</dbReference>
<keyword evidence="2 4" id="KW-0863">Zinc-finger</keyword>
<dbReference type="PANTHER" id="PTHR45931">
    <property type="entry name" value="SI:CH211-59O9.10"/>
    <property type="match status" value="1"/>
</dbReference>
<dbReference type="EMBL" id="KZ504038">
    <property type="protein sequence ID" value="PKU59926.1"/>
    <property type="molecule type" value="Genomic_DNA"/>
</dbReference>
<sequence>MAFASWTTHSIHAKCKRVFDNEWQQEEGEVPSGGLASEPHLLLKLRCVIDVNNREITNTMVPSRHSFINCIQSNLPSFMQNTEPLPMNFLMENEEAEMTKLCISHTIECEVRSCSRVEGLKGLIVQVIVKVYVIEREEEVASILGEMRMASVKRNLYMGGEETVSTSSTTVGVCAVCLEDMVEGGNEVISMPCKHKFHHGCIRRWFQESGFCPLCRFYIGP</sequence>
<evidence type="ECO:0000259" key="5">
    <source>
        <dbReference type="PROSITE" id="PS50089"/>
    </source>
</evidence>
<accession>A0A2I0V944</accession>
<evidence type="ECO:0000256" key="2">
    <source>
        <dbReference type="ARBA" id="ARBA00022771"/>
    </source>
</evidence>
<dbReference type="InterPro" id="IPR001841">
    <property type="entry name" value="Znf_RING"/>
</dbReference>
<evidence type="ECO:0000313" key="7">
    <source>
        <dbReference type="Proteomes" id="UP000233837"/>
    </source>
</evidence>
<keyword evidence="3" id="KW-0862">Zinc</keyword>
<dbReference type="InterPro" id="IPR051834">
    <property type="entry name" value="RING_finger_E3_ligase"/>
</dbReference>
<feature type="domain" description="RING-type" evidence="5">
    <location>
        <begin position="174"/>
        <end position="216"/>
    </location>
</feature>
<dbReference type="PANTHER" id="PTHR45931:SF16">
    <property type="entry name" value="RING_U-BOX SUPERFAMILY PROTEIN"/>
    <property type="match status" value="1"/>
</dbReference>
<evidence type="ECO:0000256" key="4">
    <source>
        <dbReference type="PROSITE-ProRule" id="PRU00175"/>
    </source>
</evidence>
<keyword evidence="7" id="KW-1185">Reference proteome</keyword>
<evidence type="ECO:0000256" key="1">
    <source>
        <dbReference type="ARBA" id="ARBA00022723"/>
    </source>
</evidence>
<evidence type="ECO:0000313" key="6">
    <source>
        <dbReference type="EMBL" id="PKU59926.1"/>
    </source>
</evidence>
<dbReference type="InterPro" id="IPR013083">
    <property type="entry name" value="Znf_RING/FYVE/PHD"/>
</dbReference>
<dbReference type="Proteomes" id="UP000233837">
    <property type="component" value="Unassembled WGS sequence"/>
</dbReference>
<reference evidence="6 7" key="1">
    <citation type="journal article" date="2016" name="Sci. Rep.">
        <title>The Dendrobium catenatum Lindl. genome sequence provides insights into polysaccharide synthase, floral development and adaptive evolution.</title>
        <authorList>
            <person name="Zhang G.Q."/>
            <person name="Xu Q."/>
            <person name="Bian C."/>
            <person name="Tsai W.C."/>
            <person name="Yeh C.M."/>
            <person name="Liu K.W."/>
            <person name="Yoshida K."/>
            <person name="Zhang L.S."/>
            <person name="Chang S.B."/>
            <person name="Chen F."/>
            <person name="Shi Y."/>
            <person name="Su Y.Y."/>
            <person name="Zhang Y.Q."/>
            <person name="Chen L.J."/>
            <person name="Yin Y."/>
            <person name="Lin M."/>
            <person name="Huang H."/>
            <person name="Deng H."/>
            <person name="Wang Z.W."/>
            <person name="Zhu S.L."/>
            <person name="Zhao X."/>
            <person name="Deng C."/>
            <person name="Niu S.C."/>
            <person name="Huang J."/>
            <person name="Wang M."/>
            <person name="Liu G.H."/>
            <person name="Yang H.J."/>
            <person name="Xiao X.J."/>
            <person name="Hsiao Y.Y."/>
            <person name="Wu W.L."/>
            <person name="Chen Y.Y."/>
            <person name="Mitsuda N."/>
            <person name="Ohme-Takagi M."/>
            <person name="Luo Y.B."/>
            <person name="Van de Peer Y."/>
            <person name="Liu Z.J."/>
        </authorList>
    </citation>
    <scope>NUCLEOTIDE SEQUENCE [LARGE SCALE GENOMIC DNA]</scope>
    <source>
        <tissue evidence="6">The whole plant</tissue>
    </source>
</reference>
<dbReference type="AlphaFoldDB" id="A0A2I0V944"/>
<reference evidence="6 7" key="2">
    <citation type="journal article" date="2017" name="Nature">
        <title>The Apostasia genome and the evolution of orchids.</title>
        <authorList>
            <person name="Zhang G.Q."/>
            <person name="Liu K.W."/>
            <person name="Li Z."/>
            <person name="Lohaus R."/>
            <person name="Hsiao Y.Y."/>
            <person name="Niu S.C."/>
            <person name="Wang J.Y."/>
            <person name="Lin Y.C."/>
            <person name="Xu Q."/>
            <person name="Chen L.J."/>
            <person name="Yoshida K."/>
            <person name="Fujiwara S."/>
            <person name="Wang Z.W."/>
            <person name="Zhang Y.Q."/>
            <person name="Mitsuda N."/>
            <person name="Wang M."/>
            <person name="Liu G.H."/>
            <person name="Pecoraro L."/>
            <person name="Huang H.X."/>
            <person name="Xiao X.J."/>
            <person name="Lin M."/>
            <person name="Wu X.Y."/>
            <person name="Wu W.L."/>
            <person name="Chen Y.Y."/>
            <person name="Chang S.B."/>
            <person name="Sakamoto S."/>
            <person name="Ohme-Takagi M."/>
            <person name="Yagi M."/>
            <person name="Zeng S.J."/>
            <person name="Shen C.Y."/>
            <person name="Yeh C.M."/>
            <person name="Luo Y.B."/>
            <person name="Tsai W.C."/>
            <person name="Van de Peer Y."/>
            <person name="Liu Z.J."/>
        </authorList>
    </citation>
    <scope>NUCLEOTIDE SEQUENCE [LARGE SCALE GENOMIC DNA]</scope>
    <source>
        <tissue evidence="6">The whole plant</tissue>
    </source>
</reference>
<dbReference type="Gene3D" id="3.30.40.10">
    <property type="entry name" value="Zinc/RING finger domain, C3HC4 (zinc finger)"/>
    <property type="match status" value="1"/>
</dbReference>
<protein>
    <submittedName>
        <fullName evidence="6">RING-H2 finger protein ATL60</fullName>
    </submittedName>
</protein>
<dbReference type="GO" id="GO:0061630">
    <property type="term" value="F:ubiquitin protein ligase activity"/>
    <property type="evidence" value="ECO:0007669"/>
    <property type="project" value="TreeGrafter"/>
</dbReference>
<evidence type="ECO:0000256" key="3">
    <source>
        <dbReference type="ARBA" id="ARBA00022833"/>
    </source>
</evidence>
<dbReference type="SUPFAM" id="SSF57850">
    <property type="entry name" value="RING/U-box"/>
    <property type="match status" value="1"/>
</dbReference>
<gene>
    <name evidence="6" type="primary">ATL60</name>
    <name evidence="6" type="ORF">MA16_Dca019628</name>
</gene>
<proteinExistence type="predicted"/>
<dbReference type="PROSITE" id="PS50089">
    <property type="entry name" value="ZF_RING_2"/>
    <property type="match status" value="1"/>
</dbReference>
<dbReference type="GO" id="GO:0006511">
    <property type="term" value="P:ubiquitin-dependent protein catabolic process"/>
    <property type="evidence" value="ECO:0007669"/>
    <property type="project" value="TreeGrafter"/>
</dbReference>
<name>A0A2I0V944_9ASPA</name>